<dbReference type="Proteomes" id="UP000600365">
    <property type="component" value="Unassembled WGS sequence"/>
</dbReference>
<keyword evidence="1" id="KW-0472">Membrane</keyword>
<keyword evidence="3" id="KW-1185">Reference proteome</keyword>
<evidence type="ECO:0000313" key="2">
    <source>
        <dbReference type="EMBL" id="GGN56042.1"/>
    </source>
</evidence>
<dbReference type="AlphaFoldDB" id="A0A917XXS0"/>
<keyword evidence="1" id="KW-1133">Transmembrane helix</keyword>
<organism evidence="2 3">
    <name type="scientific">Streptomyces albiflavescens</name>
    <dbReference type="NCBI Taxonomy" id="1623582"/>
    <lineage>
        <taxon>Bacteria</taxon>
        <taxon>Bacillati</taxon>
        <taxon>Actinomycetota</taxon>
        <taxon>Actinomycetes</taxon>
        <taxon>Kitasatosporales</taxon>
        <taxon>Streptomycetaceae</taxon>
        <taxon>Streptomyces</taxon>
    </lineage>
</organism>
<proteinExistence type="predicted"/>
<feature type="transmembrane region" description="Helical" evidence="1">
    <location>
        <begin position="15"/>
        <end position="36"/>
    </location>
</feature>
<keyword evidence="1" id="KW-0812">Transmembrane</keyword>
<sequence>MFPAPDNAPVDSTTLLGLAGISGTLLGAVVGAAGTLGSARITSRAQTNTEEQKARRQAYSACATALLARRDAADALLDMFKGDDFDQAAVQARLQEVDEQRDAVARAVGAVAIEGPYDIANSAEFAAKAIELLSGRIRDWTAEVAGGRDRDELLQSQLQFALRDQGDMERMLDNFTAGCRKILRPTERDRPTRRGLLRRR</sequence>
<gene>
    <name evidence="2" type="ORF">GCM10011579_016690</name>
</gene>
<dbReference type="EMBL" id="BMMM01000002">
    <property type="protein sequence ID" value="GGN56042.1"/>
    <property type="molecule type" value="Genomic_DNA"/>
</dbReference>
<protein>
    <recommendedName>
        <fullName evidence="4">Proline dehydrogenase</fullName>
    </recommendedName>
</protein>
<name>A0A917XXS0_9ACTN</name>
<reference evidence="2 3" key="1">
    <citation type="journal article" date="2014" name="Int. J. Syst. Evol. Microbiol.">
        <title>Complete genome sequence of Corynebacterium casei LMG S-19264T (=DSM 44701T), isolated from a smear-ripened cheese.</title>
        <authorList>
            <consortium name="US DOE Joint Genome Institute (JGI-PGF)"/>
            <person name="Walter F."/>
            <person name="Albersmeier A."/>
            <person name="Kalinowski J."/>
            <person name="Ruckert C."/>
        </authorList>
    </citation>
    <scope>NUCLEOTIDE SEQUENCE [LARGE SCALE GENOMIC DNA]</scope>
    <source>
        <strain evidence="2 3">CGMCC 4.7111</strain>
    </source>
</reference>
<evidence type="ECO:0008006" key="4">
    <source>
        <dbReference type="Google" id="ProtNLM"/>
    </source>
</evidence>
<evidence type="ECO:0000256" key="1">
    <source>
        <dbReference type="SAM" id="Phobius"/>
    </source>
</evidence>
<accession>A0A917XXS0</accession>
<comment type="caution">
    <text evidence="2">The sequence shown here is derived from an EMBL/GenBank/DDBJ whole genome shotgun (WGS) entry which is preliminary data.</text>
</comment>
<evidence type="ECO:0000313" key="3">
    <source>
        <dbReference type="Proteomes" id="UP000600365"/>
    </source>
</evidence>